<keyword evidence="6" id="KW-1185">Reference proteome</keyword>
<keyword evidence="2" id="KW-0238">DNA-binding</keyword>
<dbReference type="Gene3D" id="1.10.10.10">
    <property type="entry name" value="Winged helix-like DNA-binding domain superfamily/Winged helix DNA-binding domain"/>
    <property type="match status" value="1"/>
</dbReference>
<dbReference type="SUPFAM" id="SSF46785">
    <property type="entry name" value="Winged helix' DNA-binding domain"/>
    <property type="match status" value="1"/>
</dbReference>
<keyword evidence="1" id="KW-0805">Transcription regulation</keyword>
<dbReference type="EMBL" id="CP012661">
    <property type="protein sequence ID" value="AMY71018.1"/>
    <property type="molecule type" value="Genomic_DNA"/>
</dbReference>
<dbReference type="Gene3D" id="1.20.120.530">
    <property type="entry name" value="GntR ligand-binding domain-like"/>
    <property type="match status" value="1"/>
</dbReference>
<accession>A0A159Z8J0</accession>
<dbReference type="STRING" id="1335048.AKL17_3796"/>
<dbReference type="Pfam" id="PF07729">
    <property type="entry name" value="FCD"/>
    <property type="match status" value="1"/>
</dbReference>
<name>A0A159Z8J0_9RHOB</name>
<protein>
    <submittedName>
        <fullName evidence="5">GntR family transcriptional regulator putative</fullName>
    </submittedName>
</protein>
<feature type="domain" description="HTH gntR-type" evidence="4">
    <location>
        <begin position="11"/>
        <end position="78"/>
    </location>
</feature>
<dbReference type="RefSeq" id="WP_066815808.1">
    <property type="nucleotide sequence ID" value="NZ_CP012661.1"/>
</dbReference>
<dbReference type="PROSITE" id="PS50949">
    <property type="entry name" value="HTH_GNTR"/>
    <property type="match status" value="1"/>
</dbReference>
<dbReference type="InterPro" id="IPR000524">
    <property type="entry name" value="Tscrpt_reg_HTH_GntR"/>
</dbReference>
<dbReference type="GO" id="GO:0003700">
    <property type="term" value="F:DNA-binding transcription factor activity"/>
    <property type="evidence" value="ECO:0007669"/>
    <property type="project" value="InterPro"/>
</dbReference>
<dbReference type="SMART" id="SM00895">
    <property type="entry name" value="FCD"/>
    <property type="match status" value="1"/>
</dbReference>
<dbReference type="InterPro" id="IPR008920">
    <property type="entry name" value="TF_FadR/GntR_C"/>
</dbReference>
<evidence type="ECO:0000256" key="2">
    <source>
        <dbReference type="ARBA" id="ARBA00023125"/>
    </source>
</evidence>
<dbReference type="AlphaFoldDB" id="A0A159Z8J0"/>
<dbReference type="CDD" id="cd07377">
    <property type="entry name" value="WHTH_GntR"/>
    <property type="match status" value="1"/>
</dbReference>
<dbReference type="OrthoDB" id="9788098at2"/>
<dbReference type="SUPFAM" id="SSF48008">
    <property type="entry name" value="GntR ligand-binding domain-like"/>
    <property type="match status" value="1"/>
</dbReference>
<dbReference type="Pfam" id="PF00392">
    <property type="entry name" value="GntR"/>
    <property type="match status" value="1"/>
</dbReference>
<dbReference type="KEGG" id="daa:AKL17_3796"/>
<sequence>MMQIHTSRDRRTSVEQIFDYLYDEIHSLRLKPGDKISEADIAAQFGVSRQPVRDAFSRLENLDLLVIRPQRATEVKRFSAREIEKSRFVRASVEAEVLRRAARRCDPPGAALLEACLTEQRRAIADSDYRAFSRLDYEFHGTLCRIAGVPFAFEVISAEKSKVDRLCILSLKKEDRMPQLLEDHEEIVRAVTAGDAEAAIAAGMLHLSRLDATINAITENSAHYFEPDPASG</sequence>
<dbReference type="InterPro" id="IPR011711">
    <property type="entry name" value="GntR_C"/>
</dbReference>
<dbReference type="PANTHER" id="PTHR43537">
    <property type="entry name" value="TRANSCRIPTIONAL REGULATOR, GNTR FAMILY"/>
    <property type="match status" value="1"/>
</dbReference>
<evidence type="ECO:0000313" key="5">
    <source>
        <dbReference type="EMBL" id="AMY71018.1"/>
    </source>
</evidence>
<organism evidence="5 6">
    <name type="scientific">Frigidibacter mobilis</name>
    <dbReference type="NCBI Taxonomy" id="1335048"/>
    <lineage>
        <taxon>Bacteria</taxon>
        <taxon>Pseudomonadati</taxon>
        <taxon>Pseudomonadota</taxon>
        <taxon>Alphaproteobacteria</taxon>
        <taxon>Rhodobacterales</taxon>
        <taxon>Paracoccaceae</taxon>
        <taxon>Frigidibacter</taxon>
    </lineage>
</organism>
<dbReference type="PANTHER" id="PTHR43537:SF45">
    <property type="entry name" value="GNTR FAMILY REGULATORY PROTEIN"/>
    <property type="match status" value="1"/>
</dbReference>
<proteinExistence type="predicted"/>
<evidence type="ECO:0000256" key="1">
    <source>
        <dbReference type="ARBA" id="ARBA00023015"/>
    </source>
</evidence>
<dbReference type="PATRIC" id="fig|1335048.3.peg.3935"/>
<dbReference type="Proteomes" id="UP000076128">
    <property type="component" value="Chromosome"/>
</dbReference>
<dbReference type="InterPro" id="IPR036388">
    <property type="entry name" value="WH-like_DNA-bd_sf"/>
</dbReference>
<dbReference type="GO" id="GO:0003677">
    <property type="term" value="F:DNA binding"/>
    <property type="evidence" value="ECO:0007669"/>
    <property type="project" value="UniProtKB-KW"/>
</dbReference>
<evidence type="ECO:0000313" key="6">
    <source>
        <dbReference type="Proteomes" id="UP000076128"/>
    </source>
</evidence>
<reference evidence="5 6" key="1">
    <citation type="submission" date="2015-09" db="EMBL/GenBank/DDBJ databases">
        <title>Complete genome sequence of Defluviimonas alba cai42t isolated from an oilfield in Xinjiang.</title>
        <authorList>
            <person name="Geng S."/>
            <person name="Pan X."/>
            <person name="Wu X."/>
        </authorList>
    </citation>
    <scope>NUCLEOTIDE SEQUENCE [LARGE SCALE GENOMIC DNA]</scope>
    <source>
        <strain evidence="6">cai42</strain>
    </source>
</reference>
<dbReference type="SMART" id="SM00345">
    <property type="entry name" value="HTH_GNTR"/>
    <property type="match status" value="1"/>
</dbReference>
<keyword evidence="3" id="KW-0804">Transcription</keyword>
<gene>
    <name evidence="5" type="ORF">AKL17_3796</name>
</gene>
<dbReference type="InterPro" id="IPR036390">
    <property type="entry name" value="WH_DNA-bd_sf"/>
</dbReference>
<evidence type="ECO:0000256" key="3">
    <source>
        <dbReference type="ARBA" id="ARBA00023163"/>
    </source>
</evidence>
<evidence type="ECO:0000259" key="4">
    <source>
        <dbReference type="PROSITE" id="PS50949"/>
    </source>
</evidence>